<feature type="region of interest" description="Disordered" evidence="1">
    <location>
        <begin position="1"/>
        <end position="26"/>
    </location>
</feature>
<gene>
    <name evidence="2" type="ORF">BQ8482_340195</name>
</gene>
<protein>
    <submittedName>
        <fullName evidence="2">Uncharacterized protein</fullName>
    </submittedName>
</protein>
<evidence type="ECO:0000256" key="1">
    <source>
        <dbReference type="SAM" id="MobiDB-lite"/>
    </source>
</evidence>
<evidence type="ECO:0000313" key="3">
    <source>
        <dbReference type="Proteomes" id="UP000245698"/>
    </source>
</evidence>
<name>A0A2P9AQ91_9HYPH</name>
<accession>A0A2P9AQ91</accession>
<dbReference type="AlphaFoldDB" id="A0A2P9AQ91"/>
<dbReference type="Proteomes" id="UP000245698">
    <property type="component" value="Unassembled WGS sequence"/>
</dbReference>
<sequence length="116" mass="12790">MAAPTSNSISRSAAKPIISRKRSESGVFSTSARRFIMSSVINGSFESGWCQQPDLTGELSMTTAKPLARYSAIEVARSRAALLPPSYLWGRDRARRCRHRQEPYRETGSTSVPIIA</sequence>
<keyword evidence="3" id="KW-1185">Reference proteome</keyword>
<evidence type="ECO:0000313" key="2">
    <source>
        <dbReference type="EMBL" id="SJM33299.1"/>
    </source>
</evidence>
<reference evidence="3" key="1">
    <citation type="submission" date="2016-12" db="EMBL/GenBank/DDBJ databases">
        <authorList>
            <person name="Brunel B."/>
        </authorList>
    </citation>
    <scope>NUCLEOTIDE SEQUENCE [LARGE SCALE GENOMIC DNA]</scope>
</reference>
<proteinExistence type="predicted"/>
<feature type="compositionally biased region" description="Polar residues" evidence="1">
    <location>
        <begin position="1"/>
        <end position="11"/>
    </location>
</feature>
<dbReference type="EMBL" id="FUIG01000042">
    <property type="protein sequence ID" value="SJM33299.1"/>
    <property type="molecule type" value="Genomic_DNA"/>
</dbReference>
<organism evidence="2 3">
    <name type="scientific">Mesorhizobium delmotii</name>
    <dbReference type="NCBI Taxonomy" id="1631247"/>
    <lineage>
        <taxon>Bacteria</taxon>
        <taxon>Pseudomonadati</taxon>
        <taxon>Pseudomonadota</taxon>
        <taxon>Alphaproteobacteria</taxon>
        <taxon>Hyphomicrobiales</taxon>
        <taxon>Phyllobacteriaceae</taxon>
        <taxon>Mesorhizobium</taxon>
    </lineage>
</organism>